<gene>
    <name evidence="14" type="ORF">OJ997_18595</name>
</gene>
<evidence type="ECO:0000256" key="10">
    <source>
        <dbReference type="ARBA" id="ARBA00048109"/>
    </source>
</evidence>
<dbReference type="InterPro" id="IPR009721">
    <property type="entry name" value="O-acyltransferase_WSD1_C"/>
</dbReference>
<keyword evidence="15" id="KW-1185">Reference proteome</keyword>
<dbReference type="GO" id="GO:0019432">
    <property type="term" value="P:triglyceride biosynthetic process"/>
    <property type="evidence" value="ECO:0007669"/>
    <property type="project" value="TreeGrafter"/>
</dbReference>
<dbReference type="EC" id="2.3.1.20" evidence="4 11"/>
<comment type="similarity">
    <text evidence="3 11">Belongs to the long-chain O-acyltransferase family.</text>
</comment>
<evidence type="ECO:0000256" key="2">
    <source>
        <dbReference type="ARBA" id="ARBA00005189"/>
    </source>
</evidence>
<dbReference type="InterPro" id="IPR045034">
    <property type="entry name" value="O-acyltransferase_WSD1-like"/>
</dbReference>
<evidence type="ECO:0000256" key="9">
    <source>
        <dbReference type="ARBA" id="ARBA00023315"/>
    </source>
</evidence>
<sequence>MRQLTSLDAQFLALENPRQTGHVGSLAMLDATTAPDGAFGCQEVTRLLSERGTQLPPLRWRLANVPLGLDHPYWVEEAEIDLGYHVREMALASPGTDAQLADQVARIMARPLDRARPLWEIYVIEGHESGLVAVLTKIHHAVIDGLSGAEIMALLLDLTPEGREIEPVDPDDDLADPSPSTLQMLGLGLAGLPRYPLRMLRGLPKALPNLDQTAFGVFPGMGTVSRVAAKLVRDGVDRPDLVAPKTKFSGRISPHRRFAFGQVPLDEFKAAKNKHGTTVNDVVVSACAGAVRRWLIEHDDLPDVPLVAQVPVSVRTGDQFGTYGNRILLMAAPLYTDVEDPVERLMKTHEALSDMKERRGALPAMLLQDANNFIPPAVFARAARLTFGYSTSRAGRSAWNLVISNVPGPQFPLYMAGAKLVANYPVSVILDGMGLNITVMSYMGHMDFGIVADRDQMPDVDVLLGYMREELAAL</sequence>
<evidence type="ECO:0000256" key="1">
    <source>
        <dbReference type="ARBA" id="ARBA00004771"/>
    </source>
</evidence>
<organism evidence="14 15">
    <name type="scientific">Solirubrobacter phytolaccae</name>
    <dbReference type="NCBI Taxonomy" id="1404360"/>
    <lineage>
        <taxon>Bacteria</taxon>
        <taxon>Bacillati</taxon>
        <taxon>Actinomycetota</taxon>
        <taxon>Thermoleophilia</taxon>
        <taxon>Solirubrobacterales</taxon>
        <taxon>Solirubrobacteraceae</taxon>
        <taxon>Solirubrobacter</taxon>
    </lineage>
</organism>
<keyword evidence="6 11" id="KW-0808">Transferase</keyword>
<evidence type="ECO:0000256" key="4">
    <source>
        <dbReference type="ARBA" id="ARBA00013244"/>
    </source>
</evidence>
<keyword evidence="5 11" id="KW-0444">Lipid biosynthesis</keyword>
<evidence type="ECO:0000256" key="8">
    <source>
        <dbReference type="ARBA" id="ARBA00023098"/>
    </source>
</evidence>
<dbReference type="GO" id="GO:0006071">
    <property type="term" value="P:glycerol metabolic process"/>
    <property type="evidence" value="ECO:0007669"/>
    <property type="project" value="UniProtKB-KW"/>
</dbReference>
<evidence type="ECO:0000259" key="12">
    <source>
        <dbReference type="Pfam" id="PF03007"/>
    </source>
</evidence>
<evidence type="ECO:0000313" key="14">
    <source>
        <dbReference type="EMBL" id="MDA0182323.1"/>
    </source>
</evidence>
<accession>A0A9X3N9K2</accession>
<dbReference type="EMBL" id="JAPDDP010000034">
    <property type="protein sequence ID" value="MDA0182323.1"/>
    <property type="molecule type" value="Genomic_DNA"/>
</dbReference>
<dbReference type="InterPro" id="IPR014292">
    <property type="entry name" value="Acyl_transf_WS/DGAT"/>
</dbReference>
<dbReference type="RefSeq" id="WP_270026688.1">
    <property type="nucleotide sequence ID" value="NZ_JAPDDP010000034.1"/>
</dbReference>
<dbReference type="InterPro" id="IPR004255">
    <property type="entry name" value="O-acyltransferase_WSD1_N"/>
</dbReference>
<dbReference type="GO" id="GO:0005886">
    <property type="term" value="C:plasma membrane"/>
    <property type="evidence" value="ECO:0007669"/>
    <property type="project" value="TreeGrafter"/>
</dbReference>
<proteinExistence type="inferred from homology"/>
<comment type="pathway">
    <text evidence="2">Lipid metabolism.</text>
</comment>
<dbReference type="Proteomes" id="UP001147653">
    <property type="component" value="Unassembled WGS sequence"/>
</dbReference>
<dbReference type="InterPro" id="IPR023213">
    <property type="entry name" value="CAT-like_dom_sf"/>
</dbReference>
<dbReference type="PANTHER" id="PTHR31650:SF1">
    <property type="entry name" value="WAX ESTER SYNTHASE_DIACYLGLYCEROL ACYLTRANSFERASE 4-RELATED"/>
    <property type="match status" value="1"/>
</dbReference>
<evidence type="ECO:0000259" key="13">
    <source>
        <dbReference type="Pfam" id="PF06974"/>
    </source>
</evidence>
<feature type="domain" description="O-acyltransferase WSD1 C-terminal" evidence="13">
    <location>
        <begin position="324"/>
        <end position="474"/>
    </location>
</feature>
<keyword evidence="7 11" id="KW-0319">Glycerol metabolism</keyword>
<dbReference type="GO" id="GO:0071731">
    <property type="term" value="P:response to nitric oxide"/>
    <property type="evidence" value="ECO:0007669"/>
    <property type="project" value="TreeGrafter"/>
</dbReference>
<evidence type="ECO:0000313" key="15">
    <source>
        <dbReference type="Proteomes" id="UP001147653"/>
    </source>
</evidence>
<dbReference type="GO" id="GO:0051701">
    <property type="term" value="P:biological process involved in interaction with host"/>
    <property type="evidence" value="ECO:0007669"/>
    <property type="project" value="TreeGrafter"/>
</dbReference>
<protein>
    <recommendedName>
        <fullName evidence="4 11">Diacylglycerol O-acyltransferase</fullName>
        <ecNumber evidence="4 11">2.3.1.20</ecNumber>
    </recommendedName>
</protein>
<dbReference type="SUPFAM" id="SSF52777">
    <property type="entry name" value="CoA-dependent acyltransferases"/>
    <property type="match status" value="1"/>
</dbReference>
<comment type="pathway">
    <text evidence="1 11">Glycerolipid metabolism; triacylglycerol biosynthesis.</text>
</comment>
<dbReference type="PANTHER" id="PTHR31650">
    <property type="entry name" value="O-ACYLTRANSFERASE (WSD1-LIKE) FAMILY PROTEIN"/>
    <property type="match status" value="1"/>
</dbReference>
<dbReference type="Pfam" id="PF06974">
    <property type="entry name" value="WS_DGAT_C"/>
    <property type="match status" value="1"/>
</dbReference>
<evidence type="ECO:0000256" key="3">
    <source>
        <dbReference type="ARBA" id="ARBA00009587"/>
    </source>
</evidence>
<dbReference type="GO" id="GO:0001666">
    <property type="term" value="P:response to hypoxia"/>
    <property type="evidence" value="ECO:0007669"/>
    <property type="project" value="TreeGrafter"/>
</dbReference>
<evidence type="ECO:0000256" key="5">
    <source>
        <dbReference type="ARBA" id="ARBA00022516"/>
    </source>
</evidence>
<dbReference type="NCBIfam" id="TIGR02946">
    <property type="entry name" value="acyl_WS_DGAT"/>
    <property type="match status" value="1"/>
</dbReference>
<dbReference type="AlphaFoldDB" id="A0A9X3N9K2"/>
<dbReference type="Gene3D" id="3.30.559.10">
    <property type="entry name" value="Chloramphenicol acetyltransferase-like domain"/>
    <property type="match status" value="1"/>
</dbReference>
<comment type="catalytic activity">
    <reaction evidence="10 11">
        <text>an acyl-CoA + a 1,2-diacyl-sn-glycerol = a triacyl-sn-glycerol + CoA</text>
        <dbReference type="Rhea" id="RHEA:10868"/>
        <dbReference type="ChEBI" id="CHEBI:17815"/>
        <dbReference type="ChEBI" id="CHEBI:57287"/>
        <dbReference type="ChEBI" id="CHEBI:58342"/>
        <dbReference type="ChEBI" id="CHEBI:64615"/>
        <dbReference type="EC" id="2.3.1.20"/>
    </reaction>
</comment>
<evidence type="ECO:0000256" key="7">
    <source>
        <dbReference type="ARBA" id="ARBA00022798"/>
    </source>
</evidence>
<name>A0A9X3N9K2_9ACTN</name>
<reference evidence="14" key="1">
    <citation type="submission" date="2022-10" db="EMBL/GenBank/DDBJ databases">
        <title>The WGS of Solirubrobacter phytolaccae KCTC 29190.</title>
        <authorList>
            <person name="Jiang Z."/>
        </authorList>
    </citation>
    <scope>NUCLEOTIDE SEQUENCE</scope>
    <source>
        <strain evidence="14">KCTC 29190</strain>
    </source>
</reference>
<feature type="domain" description="O-acyltransferase WSD1-like N-terminal" evidence="12">
    <location>
        <begin position="4"/>
        <end position="283"/>
    </location>
</feature>
<keyword evidence="9 11" id="KW-0012">Acyltransferase</keyword>
<comment type="caution">
    <text evidence="14">The sequence shown here is derived from an EMBL/GenBank/DDBJ whole genome shotgun (WGS) entry which is preliminary data.</text>
</comment>
<dbReference type="GO" id="GO:0004144">
    <property type="term" value="F:diacylglycerol O-acyltransferase activity"/>
    <property type="evidence" value="ECO:0007669"/>
    <property type="project" value="UniProtKB-EC"/>
</dbReference>
<evidence type="ECO:0000256" key="11">
    <source>
        <dbReference type="RuleBase" id="RU361241"/>
    </source>
</evidence>
<keyword evidence="8 11" id="KW-0443">Lipid metabolism</keyword>
<dbReference type="Pfam" id="PF03007">
    <property type="entry name" value="WS_DGAT_cat"/>
    <property type="match status" value="1"/>
</dbReference>
<evidence type="ECO:0000256" key="6">
    <source>
        <dbReference type="ARBA" id="ARBA00022679"/>
    </source>
</evidence>